<evidence type="ECO:0000313" key="1">
    <source>
        <dbReference type="EMBL" id="MCS0807087.1"/>
    </source>
</evidence>
<comment type="caution">
    <text evidence="1">The sequence shown here is derived from an EMBL/GenBank/DDBJ whole genome shotgun (WGS) entry which is preliminary data.</text>
</comment>
<organism evidence="1 2">
    <name type="scientific">Massilia agilis</name>
    <dbReference type="NCBI Taxonomy" id="1811226"/>
    <lineage>
        <taxon>Bacteria</taxon>
        <taxon>Pseudomonadati</taxon>
        <taxon>Pseudomonadota</taxon>
        <taxon>Betaproteobacteria</taxon>
        <taxon>Burkholderiales</taxon>
        <taxon>Oxalobacteraceae</taxon>
        <taxon>Telluria group</taxon>
        <taxon>Massilia</taxon>
    </lineage>
</organism>
<protein>
    <submittedName>
        <fullName evidence="1">Uncharacterized protein</fullName>
    </submittedName>
</protein>
<evidence type="ECO:0000313" key="2">
    <source>
        <dbReference type="Proteomes" id="UP001206126"/>
    </source>
</evidence>
<name>A0ABT2D6Z7_9BURK</name>
<reference evidence="1 2" key="1">
    <citation type="submission" date="2022-08" db="EMBL/GenBank/DDBJ databases">
        <title>Reclassification of Massilia species as members of the genera Telluria, Duganella, Pseudoduganella, Mokoshia gen. nov. and Zemynaea gen. nov. using orthogonal and non-orthogonal genome-based approaches.</title>
        <authorList>
            <person name="Bowman J.P."/>
        </authorList>
    </citation>
    <scope>NUCLEOTIDE SEQUENCE [LARGE SCALE GENOMIC DNA]</scope>
    <source>
        <strain evidence="1 2">JCM 31605</strain>
    </source>
</reference>
<proteinExistence type="predicted"/>
<gene>
    <name evidence="1" type="ORF">NX774_04040</name>
</gene>
<accession>A0ABT2D6Z7</accession>
<dbReference type="EMBL" id="JANUHB010000001">
    <property type="protein sequence ID" value="MCS0807087.1"/>
    <property type="molecule type" value="Genomic_DNA"/>
</dbReference>
<keyword evidence="2" id="KW-1185">Reference proteome</keyword>
<dbReference type="RefSeq" id="WP_258820870.1">
    <property type="nucleotide sequence ID" value="NZ_JANUHB010000001.1"/>
</dbReference>
<sequence>MGLLDKILHGSREHDEQRRIDEGVARVLTFCPQLRMLRQAEARLAPAVAIAVRYLVGLAREVPPVREASAQAWAGDPSIHAFFASPDDIAPVLSRSEDLRAFFDHSPGLPEAYALLGMAMTEKHILGVALEGETMRRDVIQETISFSDHQVRVCGRTELELRQEIVRRLVDQLALEGMTRFAADQERRGELEKEQALLKTRLLLLERQGVGVRAALGDEARASAAQLEHLRQQMADNGRELEGLGVRAETLERQLGHLCAVLAEPAAHIYVERKTVRLNKMNVVLSHDSAEAGDDITFEVARIPASPPRKRAFALVRFARGELLPEQSMFERAARLLG</sequence>
<dbReference type="Proteomes" id="UP001206126">
    <property type="component" value="Unassembled WGS sequence"/>
</dbReference>